<evidence type="ECO:0000256" key="7">
    <source>
        <dbReference type="ARBA" id="ARBA00039512"/>
    </source>
</evidence>
<dbReference type="GeneTree" id="ENSGT00940000164899"/>
<dbReference type="InterPro" id="IPR023795">
    <property type="entry name" value="Serpin_CS"/>
</dbReference>
<dbReference type="RefSeq" id="XP_006805941.1">
    <property type="nucleotide sequence ID" value="XM_006805878.2"/>
</dbReference>
<dbReference type="Ensembl" id="ENSNBRT00000023307.1">
    <property type="protein sequence ID" value="ENSNBRP00000022711.1"/>
    <property type="gene ID" value="ENSNBRG00000017405.1"/>
</dbReference>
<comment type="similarity">
    <text evidence="2 10">Belongs to the serpin family.</text>
</comment>
<feature type="signal peptide" evidence="11">
    <location>
        <begin position="1"/>
        <end position="20"/>
    </location>
</feature>
<evidence type="ECO:0000256" key="3">
    <source>
        <dbReference type="ARBA" id="ARBA00022525"/>
    </source>
</evidence>
<dbReference type="PANTHER" id="PTHR11461">
    <property type="entry name" value="SERINE PROTEASE INHIBITOR, SERPIN"/>
    <property type="match status" value="1"/>
</dbReference>
<dbReference type="GO" id="GO:0005615">
    <property type="term" value="C:extracellular space"/>
    <property type="evidence" value="ECO:0007669"/>
    <property type="project" value="InterPro"/>
</dbReference>
<evidence type="ECO:0000256" key="8">
    <source>
        <dbReference type="ARBA" id="ARBA00042967"/>
    </source>
</evidence>
<evidence type="ECO:0000256" key="6">
    <source>
        <dbReference type="ARBA" id="ARBA00037352"/>
    </source>
</evidence>
<protein>
    <recommendedName>
        <fullName evidence="7">Thyroxine-binding globulin</fullName>
    </recommendedName>
    <alternativeName>
        <fullName evidence="9">Serpin A7</fullName>
    </alternativeName>
    <alternativeName>
        <fullName evidence="8">T4-binding globulin</fullName>
    </alternativeName>
</protein>
<dbReference type="STRING" id="32507.ENSNBRP00000022711"/>
<accession>A0A3Q4HL16</accession>
<organism evidence="13 14">
    <name type="scientific">Neolamprologus brichardi</name>
    <name type="common">Fairy cichlid</name>
    <name type="synonym">Lamprologus brichardi</name>
    <dbReference type="NCBI Taxonomy" id="32507"/>
    <lineage>
        <taxon>Eukaryota</taxon>
        <taxon>Metazoa</taxon>
        <taxon>Chordata</taxon>
        <taxon>Craniata</taxon>
        <taxon>Vertebrata</taxon>
        <taxon>Euteleostomi</taxon>
        <taxon>Actinopterygii</taxon>
        <taxon>Neopterygii</taxon>
        <taxon>Teleostei</taxon>
        <taxon>Neoteleostei</taxon>
        <taxon>Acanthomorphata</taxon>
        <taxon>Ovalentaria</taxon>
        <taxon>Cichlomorphae</taxon>
        <taxon>Cichliformes</taxon>
        <taxon>Cichlidae</taxon>
        <taxon>African cichlids</taxon>
        <taxon>Pseudocrenilabrinae</taxon>
        <taxon>Lamprologini</taxon>
        <taxon>Neolamprologus</taxon>
    </lineage>
</organism>
<feature type="domain" description="Serpin" evidence="12">
    <location>
        <begin position="49"/>
        <end position="402"/>
    </location>
</feature>
<dbReference type="AlphaFoldDB" id="A0A3Q4HL16"/>
<reference evidence="13" key="1">
    <citation type="submission" date="2025-08" db="UniProtKB">
        <authorList>
            <consortium name="Ensembl"/>
        </authorList>
    </citation>
    <scope>IDENTIFICATION</scope>
</reference>
<dbReference type="GO" id="GO:0004867">
    <property type="term" value="F:serine-type endopeptidase inhibitor activity"/>
    <property type="evidence" value="ECO:0007669"/>
    <property type="project" value="InterPro"/>
</dbReference>
<dbReference type="PANTHER" id="PTHR11461:SF375">
    <property type="entry name" value="THYROXINE-BINDING GLOBULIN"/>
    <property type="match status" value="1"/>
</dbReference>
<dbReference type="Gene3D" id="3.30.497.10">
    <property type="entry name" value="Antithrombin, subunit I, domain 2"/>
    <property type="match status" value="1"/>
</dbReference>
<keyword evidence="3" id="KW-0964">Secreted</keyword>
<comment type="subcellular location">
    <subcellularLocation>
        <location evidence="1">Secreted</location>
    </subcellularLocation>
</comment>
<evidence type="ECO:0000256" key="11">
    <source>
        <dbReference type="SAM" id="SignalP"/>
    </source>
</evidence>
<dbReference type="SMART" id="SM00093">
    <property type="entry name" value="SERPIN"/>
    <property type="match status" value="1"/>
</dbReference>
<evidence type="ECO:0000256" key="2">
    <source>
        <dbReference type="ARBA" id="ARBA00009500"/>
    </source>
</evidence>
<evidence type="ECO:0000256" key="9">
    <source>
        <dbReference type="ARBA" id="ARBA00043177"/>
    </source>
</evidence>
<dbReference type="PROSITE" id="PS00284">
    <property type="entry name" value="SERPIN"/>
    <property type="match status" value="1"/>
</dbReference>
<dbReference type="GeneID" id="102797598"/>
<keyword evidence="4 11" id="KW-0732">Signal</keyword>
<dbReference type="InterPro" id="IPR023796">
    <property type="entry name" value="Serpin_dom"/>
</dbReference>
<evidence type="ECO:0000256" key="1">
    <source>
        <dbReference type="ARBA" id="ARBA00004613"/>
    </source>
</evidence>
<dbReference type="Proteomes" id="UP000261580">
    <property type="component" value="Unassembled WGS sequence"/>
</dbReference>
<dbReference type="Pfam" id="PF00079">
    <property type="entry name" value="Serpin"/>
    <property type="match status" value="1"/>
</dbReference>
<evidence type="ECO:0000256" key="5">
    <source>
        <dbReference type="ARBA" id="ARBA00023180"/>
    </source>
</evidence>
<dbReference type="InterPro" id="IPR000215">
    <property type="entry name" value="Serpin_fam"/>
</dbReference>
<comment type="function">
    <text evidence="6">Major thyroid hormone transport protein in serum.</text>
</comment>
<dbReference type="OrthoDB" id="671595at2759"/>
<reference evidence="13" key="2">
    <citation type="submission" date="2025-09" db="UniProtKB">
        <authorList>
            <consortium name="Ensembl"/>
        </authorList>
    </citation>
    <scope>IDENTIFICATION</scope>
</reference>
<dbReference type="SUPFAM" id="SSF56574">
    <property type="entry name" value="Serpins"/>
    <property type="match status" value="1"/>
</dbReference>
<dbReference type="InterPro" id="IPR042185">
    <property type="entry name" value="Serpin_sf_2"/>
</dbReference>
<dbReference type="FunFam" id="3.30.497.10:FF:000001">
    <property type="entry name" value="Serine protease inhibitor"/>
    <property type="match status" value="1"/>
</dbReference>
<dbReference type="InterPro" id="IPR042178">
    <property type="entry name" value="Serpin_sf_1"/>
</dbReference>
<dbReference type="InterPro" id="IPR036186">
    <property type="entry name" value="Serpin_sf"/>
</dbReference>
<dbReference type="Gene3D" id="2.30.39.10">
    <property type="entry name" value="Alpha-1-antitrypsin, domain 1"/>
    <property type="match status" value="1"/>
</dbReference>
<evidence type="ECO:0000256" key="10">
    <source>
        <dbReference type="RuleBase" id="RU000411"/>
    </source>
</evidence>
<proteinExistence type="inferred from homology"/>
<evidence type="ECO:0000259" key="12">
    <source>
        <dbReference type="SMART" id="SM00093"/>
    </source>
</evidence>
<evidence type="ECO:0000313" key="13">
    <source>
        <dbReference type="Ensembl" id="ENSNBRP00000022711.1"/>
    </source>
</evidence>
<evidence type="ECO:0000256" key="4">
    <source>
        <dbReference type="ARBA" id="ARBA00022729"/>
    </source>
</evidence>
<evidence type="ECO:0000313" key="14">
    <source>
        <dbReference type="Proteomes" id="UP000261580"/>
    </source>
</evidence>
<keyword evidence="14" id="KW-1185">Reference proteome</keyword>
<name>A0A3Q4HL16_NEOBR</name>
<dbReference type="OMA" id="TLMSFQH"/>
<sequence length="404" mass="45270">MMHAALAIWILSAVFCMGRGHHHLGYANQDQETDSSLSQVSTANKEFAFRLYRKLAAHPDFQGKNIFFSPVSISTALAALSVGARGETHKQLFSGLGFNSSQLMQADVDQSFRTLLQNAKSGDTSEGTAVFVDNRFKPQPEFLEVLKQSYFAEGFNVDFTQATESANTINKYVETKTNGKIDKLVESLDVNTVMYLISYIYFKGKWETPFNPRDTTDDHFHAGNVQVPVQMMNMEKDVDIYDDKSINTTVLHLPFNGTHSMLLMLPDNMATLENAISPGHVNKWLKWKKQRRYNIYVPKFSIKTSYELNKVLTEMGMADMFRDSANLTGISEGQKLAVSEVVHQATLDVDEAGATAAAATGIGIMLMSFRIVPVLKFNRPFMVIITERNTENIVFMGKIINPNI</sequence>
<dbReference type="Bgee" id="ENSNBRG00000017405">
    <property type="expression patterns" value="Expressed in liver and 4 other cell types or tissues"/>
</dbReference>
<keyword evidence="5" id="KW-0325">Glycoprotein</keyword>
<feature type="chain" id="PRO_5018548079" description="Thyroxine-binding globulin" evidence="11">
    <location>
        <begin position="21"/>
        <end position="404"/>
    </location>
</feature>